<dbReference type="AlphaFoldDB" id="A0A0E9RQP3"/>
<keyword evidence="1" id="KW-1133">Transmembrane helix</keyword>
<evidence type="ECO:0000256" key="1">
    <source>
        <dbReference type="SAM" id="Phobius"/>
    </source>
</evidence>
<proteinExistence type="predicted"/>
<reference evidence="2" key="1">
    <citation type="submission" date="2014-11" db="EMBL/GenBank/DDBJ databases">
        <authorList>
            <person name="Amaro Gonzalez C."/>
        </authorList>
    </citation>
    <scope>NUCLEOTIDE SEQUENCE</scope>
</reference>
<sequence length="37" mass="4351">MNVSQLAQIIHSFVWYIVILQTHWTLKPYSMSALLSM</sequence>
<dbReference type="EMBL" id="GBXM01077909">
    <property type="protein sequence ID" value="JAH30668.1"/>
    <property type="molecule type" value="Transcribed_RNA"/>
</dbReference>
<name>A0A0E9RQP3_ANGAN</name>
<keyword evidence="1" id="KW-0812">Transmembrane</keyword>
<feature type="transmembrane region" description="Helical" evidence="1">
    <location>
        <begin position="6"/>
        <end position="26"/>
    </location>
</feature>
<accession>A0A0E9RQP3</accession>
<protein>
    <submittedName>
        <fullName evidence="2">Uncharacterized protein</fullName>
    </submittedName>
</protein>
<keyword evidence="1" id="KW-0472">Membrane</keyword>
<evidence type="ECO:0000313" key="2">
    <source>
        <dbReference type="EMBL" id="JAH30668.1"/>
    </source>
</evidence>
<reference evidence="2" key="2">
    <citation type="journal article" date="2015" name="Fish Shellfish Immunol.">
        <title>Early steps in the European eel (Anguilla anguilla)-Vibrio vulnificus interaction in the gills: Role of the RtxA13 toxin.</title>
        <authorList>
            <person name="Callol A."/>
            <person name="Pajuelo D."/>
            <person name="Ebbesson L."/>
            <person name="Teles M."/>
            <person name="MacKenzie S."/>
            <person name="Amaro C."/>
        </authorList>
    </citation>
    <scope>NUCLEOTIDE SEQUENCE</scope>
</reference>
<organism evidence="2">
    <name type="scientific">Anguilla anguilla</name>
    <name type="common">European freshwater eel</name>
    <name type="synonym">Muraena anguilla</name>
    <dbReference type="NCBI Taxonomy" id="7936"/>
    <lineage>
        <taxon>Eukaryota</taxon>
        <taxon>Metazoa</taxon>
        <taxon>Chordata</taxon>
        <taxon>Craniata</taxon>
        <taxon>Vertebrata</taxon>
        <taxon>Euteleostomi</taxon>
        <taxon>Actinopterygii</taxon>
        <taxon>Neopterygii</taxon>
        <taxon>Teleostei</taxon>
        <taxon>Anguilliformes</taxon>
        <taxon>Anguillidae</taxon>
        <taxon>Anguilla</taxon>
    </lineage>
</organism>